<dbReference type="Gramene" id="ERM98681">
    <property type="protein sequence ID" value="ERM98681"/>
    <property type="gene ID" value="AMTR_s00109p00126980"/>
</dbReference>
<dbReference type="GO" id="GO:0006952">
    <property type="term" value="P:defense response"/>
    <property type="evidence" value="ECO:0007669"/>
    <property type="project" value="InterPro"/>
</dbReference>
<dbReference type="Gene3D" id="1.10.8.430">
    <property type="entry name" value="Helical domain of apoptotic protease-activating factors"/>
    <property type="match status" value="1"/>
</dbReference>
<dbReference type="InterPro" id="IPR058192">
    <property type="entry name" value="WHD_ROQ1-like"/>
</dbReference>
<dbReference type="InterPro" id="IPR044974">
    <property type="entry name" value="Disease_R_plants"/>
</dbReference>
<dbReference type="InterPro" id="IPR027417">
    <property type="entry name" value="P-loop_NTPase"/>
</dbReference>
<dbReference type="Proteomes" id="UP000017836">
    <property type="component" value="Unassembled WGS sequence"/>
</dbReference>
<dbReference type="OMA" id="EMLNLSC"/>
<dbReference type="PANTHER" id="PTHR11017:SF385">
    <property type="entry name" value="DISEASE RESISTANCE PROTEIN (TIR-NBS-LRR CLASS)-RELATED"/>
    <property type="match status" value="1"/>
</dbReference>
<dbReference type="InterPro" id="IPR036390">
    <property type="entry name" value="WH_DNA-bd_sf"/>
</dbReference>
<accession>W1NPM4</accession>
<protein>
    <recommendedName>
        <fullName evidence="2">AAA+ ATPase domain-containing protein</fullName>
    </recommendedName>
</protein>
<evidence type="ECO:0000259" key="2">
    <source>
        <dbReference type="SMART" id="SM00382"/>
    </source>
</evidence>
<dbReference type="AlphaFoldDB" id="W1NPM4"/>
<dbReference type="SUPFAM" id="SSF52058">
    <property type="entry name" value="L domain-like"/>
    <property type="match status" value="2"/>
</dbReference>
<keyword evidence="4" id="KW-1185">Reference proteome</keyword>
<gene>
    <name evidence="3" type="ORF">AMTR_s00109p00126980</name>
</gene>
<evidence type="ECO:0000313" key="3">
    <source>
        <dbReference type="EMBL" id="ERM98681.1"/>
    </source>
</evidence>
<dbReference type="SMART" id="SM00382">
    <property type="entry name" value="AAA"/>
    <property type="match status" value="1"/>
</dbReference>
<organism evidence="3 4">
    <name type="scientific">Amborella trichopoda</name>
    <dbReference type="NCBI Taxonomy" id="13333"/>
    <lineage>
        <taxon>Eukaryota</taxon>
        <taxon>Viridiplantae</taxon>
        <taxon>Streptophyta</taxon>
        <taxon>Embryophyta</taxon>
        <taxon>Tracheophyta</taxon>
        <taxon>Spermatophyta</taxon>
        <taxon>Magnoliopsida</taxon>
        <taxon>Amborellales</taxon>
        <taxon>Amborellaceae</taxon>
        <taxon>Amborella</taxon>
    </lineage>
</organism>
<dbReference type="eggNOG" id="ENOG502QQJE">
    <property type="taxonomic scope" value="Eukaryota"/>
</dbReference>
<dbReference type="Pfam" id="PF00560">
    <property type="entry name" value="LRR_1"/>
    <property type="match status" value="2"/>
</dbReference>
<keyword evidence="1" id="KW-0433">Leucine-rich repeat</keyword>
<dbReference type="Gene3D" id="3.40.50.300">
    <property type="entry name" value="P-loop containing nucleotide triphosphate hydrolases"/>
    <property type="match status" value="1"/>
</dbReference>
<dbReference type="InterPro" id="IPR032675">
    <property type="entry name" value="LRR_dom_sf"/>
</dbReference>
<proteinExistence type="predicted"/>
<reference evidence="4" key="1">
    <citation type="journal article" date="2013" name="Science">
        <title>The Amborella genome and the evolution of flowering plants.</title>
        <authorList>
            <consortium name="Amborella Genome Project"/>
        </authorList>
    </citation>
    <scope>NUCLEOTIDE SEQUENCE [LARGE SCALE GENOMIC DNA]</scope>
</reference>
<sequence>MRNDILCRVEAKLVRKLVKHVSTNLERKAPMHIADHPVGLESRIADVMGLLDIDNVESRIIGIHGMGGIGKTTLAKAVYNKIRSSFQGSCFLSDVRESSKTNNGVVDLQKQLLKELFNESEPSIYNVDGGINVIKNRIGSKKVLVIIDDVDSEKQLENLAINRDGYHKGSRIIITARDEHVLNVKKRVDESHIYKLKELDGTESLQLFCWCAFGMDEPKQEYANLSKDVVSTVDGLPLALEVLGSFLFDKTLEEWDEAVKNLKPISEKDVIPTLKISFDDLNEETKQVFLDIACFFIGQDRDYTINIWKGCGFPPLLTIRKLLQRSLIKITDKNELWMHDQLRDMGRRIVELENLDAPGERSRLWSEEEVIDVLKNNKGTKKVRGINILDTIEIETQAFKSMTNLKLLDICDASLNGSFKYISSELVWLRWQGCPLQYLLLDGFSHEKLVILDFSFSDFVLDLSNNNVKPLFPKLQSLHLNNCDNLEGIPDCSLYPNLEKLMLAQCLKLKELPDSLGSLAKLKELDVDQCPNLIRFPPSMRRMRSLRYLRMASVAIATLPDDFGRLSNLEELDMSWCSRLKELPKNFGSLTSLRILKIRNINLILSTLSGCSSLEELDASDCNLEGLKPDDFEKLSSLKVLNLLEIDFQGLPISLRGLSQLEILCVPSCKQLVAIPELPTGLKALDASGCESLQTIPNLSHLSKLEHLNINDCEQLVAVPELPTSLNHLATCGCKSVRKILNLSHLSNLERLYVSNCEKLSAIQDLPTNLKILMASKCISLETIPKLSLISKLEHLDVSNCKKLSAIQDLPTNLKILNASECVSLELIPNLSHLSKLEKLDVSDCEKLSAIEDLPTTLEFLKASNCRSLETIPKLSHLSKLQHLDVSDCEKLLAIEDLPTTLKILKASNCRSLETIPKLAHLSKLQDLDVSDCEKLLAIEDLPTTLKILKASNCIRLVIISNLSHHSQLEEFDLRNCKRMTKIQGVGGLKCLRKLYLSGCSPHVWRGQNLAKEMFTSLVQLSVPGSKVPNWFACKCTPRCSLIQDGEMLQQVSCALPRPSHAGRRIKEIMVCLVIYVHHSSYTRNRHVVGLWIKREDETLPQIPLQIYPVTNLNQNEIYFYRFREGQYYGNRKFWLEDGDEIEVEYDPIQCRCQAADVDEPTECEDQVEDIEELRASSLRLPCVRLKKVGIHFIYESEDTEDSTEEKLANFFNSL</sequence>
<dbReference type="InterPro" id="IPR002182">
    <property type="entry name" value="NB-ARC"/>
</dbReference>
<dbReference type="EMBL" id="KI395307">
    <property type="protein sequence ID" value="ERM98681.1"/>
    <property type="molecule type" value="Genomic_DNA"/>
</dbReference>
<name>W1NPM4_AMBTC</name>
<evidence type="ECO:0000313" key="4">
    <source>
        <dbReference type="Proteomes" id="UP000017836"/>
    </source>
</evidence>
<dbReference type="PRINTS" id="PR00364">
    <property type="entry name" value="DISEASERSIST"/>
</dbReference>
<evidence type="ECO:0000256" key="1">
    <source>
        <dbReference type="ARBA" id="ARBA00022614"/>
    </source>
</evidence>
<dbReference type="Pfam" id="PF23282">
    <property type="entry name" value="WHD_ROQ1"/>
    <property type="match status" value="1"/>
</dbReference>
<dbReference type="PANTHER" id="PTHR11017">
    <property type="entry name" value="LEUCINE-RICH REPEAT-CONTAINING PROTEIN"/>
    <property type="match status" value="1"/>
</dbReference>
<dbReference type="Pfam" id="PF00931">
    <property type="entry name" value="NB-ARC"/>
    <property type="match status" value="1"/>
</dbReference>
<dbReference type="GO" id="GO:0043531">
    <property type="term" value="F:ADP binding"/>
    <property type="evidence" value="ECO:0007669"/>
    <property type="project" value="InterPro"/>
</dbReference>
<dbReference type="SUPFAM" id="SSF52540">
    <property type="entry name" value="P-loop containing nucleoside triphosphate hydrolases"/>
    <property type="match status" value="1"/>
</dbReference>
<dbReference type="SMART" id="SM00364">
    <property type="entry name" value="LRR_BAC"/>
    <property type="match status" value="6"/>
</dbReference>
<dbReference type="HOGENOM" id="CLU_001561_0_2_1"/>
<feature type="domain" description="AAA+ ATPase" evidence="2">
    <location>
        <begin position="57"/>
        <end position="198"/>
    </location>
</feature>
<dbReference type="InterPro" id="IPR042197">
    <property type="entry name" value="Apaf_helical"/>
</dbReference>
<dbReference type="InterPro" id="IPR001611">
    <property type="entry name" value="Leu-rich_rpt"/>
</dbReference>
<dbReference type="InterPro" id="IPR003593">
    <property type="entry name" value="AAA+_ATPase"/>
</dbReference>
<dbReference type="SUPFAM" id="SSF46785">
    <property type="entry name" value="Winged helix' DNA-binding domain"/>
    <property type="match status" value="1"/>
</dbReference>
<dbReference type="Gene3D" id="3.80.10.10">
    <property type="entry name" value="Ribonuclease Inhibitor"/>
    <property type="match status" value="3"/>
</dbReference>